<dbReference type="Proteomes" id="UP000177746">
    <property type="component" value="Unassembled WGS sequence"/>
</dbReference>
<evidence type="ECO:0000313" key="3">
    <source>
        <dbReference type="Proteomes" id="UP000177746"/>
    </source>
</evidence>
<feature type="transmembrane region" description="Helical" evidence="1">
    <location>
        <begin position="88"/>
        <end position="107"/>
    </location>
</feature>
<accession>A0A1G2SZV9</accession>
<name>A0A1G2SZV9_9BACT</name>
<proteinExistence type="predicted"/>
<dbReference type="AlphaFoldDB" id="A0A1G2SZV9"/>
<comment type="caution">
    <text evidence="2">The sequence shown here is derived from an EMBL/GenBank/DDBJ whole genome shotgun (WGS) entry which is preliminary data.</text>
</comment>
<keyword evidence="1" id="KW-1133">Transmembrane helix</keyword>
<evidence type="ECO:0000313" key="2">
    <source>
        <dbReference type="EMBL" id="OHA90586.1"/>
    </source>
</evidence>
<organism evidence="2 3">
    <name type="scientific">Candidatus Zambryskibacteria bacterium RIFCSPHIGHO2_01_FULL_46_30</name>
    <dbReference type="NCBI Taxonomy" id="1802739"/>
    <lineage>
        <taxon>Bacteria</taxon>
        <taxon>Candidatus Zambryskiibacteriota</taxon>
    </lineage>
</organism>
<dbReference type="EMBL" id="MHVI01000031">
    <property type="protein sequence ID" value="OHA90586.1"/>
    <property type="molecule type" value="Genomic_DNA"/>
</dbReference>
<keyword evidence="1" id="KW-0472">Membrane</keyword>
<reference evidence="2 3" key="1">
    <citation type="journal article" date="2016" name="Nat. Commun.">
        <title>Thousands of microbial genomes shed light on interconnected biogeochemical processes in an aquifer system.</title>
        <authorList>
            <person name="Anantharaman K."/>
            <person name="Brown C.T."/>
            <person name="Hug L.A."/>
            <person name="Sharon I."/>
            <person name="Castelle C.J."/>
            <person name="Probst A.J."/>
            <person name="Thomas B.C."/>
            <person name="Singh A."/>
            <person name="Wilkins M.J."/>
            <person name="Karaoz U."/>
            <person name="Brodie E.L."/>
            <person name="Williams K.H."/>
            <person name="Hubbard S.S."/>
            <person name="Banfield J.F."/>
        </authorList>
    </citation>
    <scope>NUCLEOTIDE SEQUENCE [LARGE SCALE GENOMIC DNA]</scope>
</reference>
<keyword evidence="1" id="KW-0812">Transmembrane</keyword>
<sequence>MFCDRNIYPVCCLAHYRSGIQKMFAYELSNDGYWCDPQNVCDKQYNITNSPVNISVNDSEYFHGLPKYSIDIPLLLNKEFMEQMAQRLAPVLMAGSITVVFLVAYFGEIIF</sequence>
<gene>
    <name evidence="2" type="ORF">A2665_02485</name>
</gene>
<protein>
    <submittedName>
        <fullName evidence="2">Uncharacterized protein</fullName>
    </submittedName>
</protein>
<evidence type="ECO:0000256" key="1">
    <source>
        <dbReference type="SAM" id="Phobius"/>
    </source>
</evidence>